<feature type="transmembrane region" description="Helical" evidence="7">
    <location>
        <begin position="177"/>
        <end position="197"/>
    </location>
</feature>
<evidence type="ECO:0000313" key="9">
    <source>
        <dbReference type="Proteomes" id="UP000481033"/>
    </source>
</evidence>
<dbReference type="EMBL" id="QXHD01000004">
    <property type="protein sequence ID" value="NEZ60441.1"/>
    <property type="molecule type" value="Genomic_DNA"/>
</dbReference>
<feature type="transmembrane region" description="Helical" evidence="7">
    <location>
        <begin position="110"/>
        <end position="131"/>
    </location>
</feature>
<keyword evidence="9" id="KW-1185">Reference proteome</keyword>
<feature type="transmembrane region" description="Helical" evidence="7">
    <location>
        <begin position="6"/>
        <end position="28"/>
    </location>
</feature>
<evidence type="ECO:0000256" key="5">
    <source>
        <dbReference type="ARBA" id="ARBA00022989"/>
    </source>
</evidence>
<reference evidence="8 9" key="1">
    <citation type="journal article" date="2020" name="Microb. Ecol.">
        <title>Ecogenomics of the Marine Benthic Filamentous Cyanobacterium Adonisia.</title>
        <authorList>
            <person name="Walter J.M."/>
            <person name="Coutinho F.H."/>
            <person name="Leomil L."/>
            <person name="Hargreaves P.I."/>
            <person name="Campeao M.E."/>
            <person name="Vieira V.V."/>
            <person name="Silva B.S."/>
            <person name="Fistarol G.O."/>
            <person name="Salomon P.S."/>
            <person name="Sawabe T."/>
            <person name="Mino S."/>
            <person name="Hosokawa M."/>
            <person name="Miyashita H."/>
            <person name="Maruyama F."/>
            <person name="van Verk M.C."/>
            <person name="Dutilh B.E."/>
            <person name="Thompson C.C."/>
            <person name="Thompson F.L."/>
        </authorList>
    </citation>
    <scope>NUCLEOTIDE SEQUENCE [LARGE SCALE GENOMIC DNA]</scope>
    <source>
        <strain evidence="8 9">CCMR0081</strain>
    </source>
</reference>
<comment type="similarity">
    <text evidence="2 7">Belongs to the UPF0056 (MarC) family.</text>
</comment>
<dbReference type="PANTHER" id="PTHR33508:SF1">
    <property type="entry name" value="UPF0056 MEMBRANE PROTEIN YHCE"/>
    <property type="match status" value="1"/>
</dbReference>
<keyword evidence="4 7" id="KW-0812">Transmembrane</keyword>
<keyword evidence="5 7" id="KW-1133">Transmembrane helix</keyword>
<dbReference type="RefSeq" id="WP_163660411.1">
    <property type="nucleotide sequence ID" value="NZ_QXHD01000004.1"/>
</dbReference>
<keyword evidence="6 7" id="KW-0472">Membrane</keyword>
<comment type="caution">
    <text evidence="8">The sequence shown here is derived from an EMBL/GenBank/DDBJ whole genome shotgun (WGS) entry which is preliminary data.</text>
</comment>
<protein>
    <recommendedName>
        <fullName evidence="7">UPF0056 membrane protein</fullName>
    </recommendedName>
</protein>
<proteinExistence type="inferred from homology"/>
<sequence length="202" mass="21086">MLQHFLQDAVTLFVVIDPIGLVPIFIAITQREPQVSRRRIALLGVGISTLILLAFLVVGQSLLAALDISLPAFRTAGGILLLIVGLQMVLQDSGGHSASTDPASSIDLAVFPLATPLIAGPGGIMSVVLLTDNTKFGFIDQTVTALALLSVLFITFIALLCADLIQKGLGRTGVNVVTRILGLLLAALAMETILAGVKGYFG</sequence>
<evidence type="ECO:0000256" key="1">
    <source>
        <dbReference type="ARBA" id="ARBA00004651"/>
    </source>
</evidence>
<accession>A0A6M0RXI0</accession>
<dbReference type="GO" id="GO:0005886">
    <property type="term" value="C:plasma membrane"/>
    <property type="evidence" value="ECO:0007669"/>
    <property type="project" value="UniProtKB-SubCell"/>
</dbReference>
<dbReference type="Pfam" id="PF01914">
    <property type="entry name" value="MarC"/>
    <property type="match status" value="1"/>
</dbReference>
<feature type="transmembrane region" description="Helical" evidence="7">
    <location>
        <begin position="143"/>
        <end position="165"/>
    </location>
</feature>
<evidence type="ECO:0000256" key="6">
    <source>
        <dbReference type="ARBA" id="ARBA00023136"/>
    </source>
</evidence>
<evidence type="ECO:0000256" key="4">
    <source>
        <dbReference type="ARBA" id="ARBA00022692"/>
    </source>
</evidence>
<organism evidence="8 9">
    <name type="scientific">Adonisia turfae CCMR0081</name>
    <dbReference type="NCBI Taxonomy" id="2292702"/>
    <lineage>
        <taxon>Bacteria</taxon>
        <taxon>Bacillati</taxon>
        <taxon>Cyanobacteriota</taxon>
        <taxon>Adonisia</taxon>
        <taxon>Adonisia turfae</taxon>
    </lineage>
</organism>
<comment type="subcellular location">
    <subcellularLocation>
        <location evidence="1 7">Cell membrane</location>
        <topology evidence="1 7">Multi-pass membrane protein</topology>
    </subcellularLocation>
</comment>
<dbReference type="InterPro" id="IPR002771">
    <property type="entry name" value="Multi_antbiot-R_MarC"/>
</dbReference>
<dbReference type="Proteomes" id="UP000481033">
    <property type="component" value="Unassembled WGS sequence"/>
</dbReference>
<dbReference type="NCBIfam" id="TIGR00427">
    <property type="entry name" value="NAAT family transporter"/>
    <property type="match status" value="1"/>
</dbReference>
<evidence type="ECO:0000256" key="3">
    <source>
        <dbReference type="ARBA" id="ARBA00022475"/>
    </source>
</evidence>
<evidence type="ECO:0000256" key="2">
    <source>
        <dbReference type="ARBA" id="ARBA00009784"/>
    </source>
</evidence>
<gene>
    <name evidence="8" type="ORF">DXZ20_33340</name>
</gene>
<evidence type="ECO:0000256" key="7">
    <source>
        <dbReference type="RuleBase" id="RU362048"/>
    </source>
</evidence>
<comment type="caution">
    <text evidence="7">Lacks conserved residue(s) required for the propagation of feature annotation.</text>
</comment>
<name>A0A6M0RXI0_9CYAN</name>
<evidence type="ECO:0000313" key="8">
    <source>
        <dbReference type="EMBL" id="NEZ60441.1"/>
    </source>
</evidence>
<keyword evidence="3" id="KW-1003">Cell membrane</keyword>
<dbReference type="PANTHER" id="PTHR33508">
    <property type="entry name" value="UPF0056 MEMBRANE PROTEIN YHCE"/>
    <property type="match status" value="1"/>
</dbReference>
<feature type="transmembrane region" description="Helical" evidence="7">
    <location>
        <begin position="40"/>
        <end position="66"/>
    </location>
</feature>
<dbReference type="AlphaFoldDB" id="A0A6M0RXI0"/>